<dbReference type="EMBL" id="BMYZ01000001">
    <property type="protein sequence ID" value="GGY66283.1"/>
    <property type="molecule type" value="Genomic_DNA"/>
</dbReference>
<evidence type="ECO:0008006" key="4">
    <source>
        <dbReference type="Google" id="ProtNLM"/>
    </source>
</evidence>
<evidence type="ECO:0000256" key="1">
    <source>
        <dbReference type="SAM" id="SignalP"/>
    </source>
</evidence>
<accession>A0ABQ3ATH2</accession>
<comment type="caution">
    <text evidence="2">The sequence shown here is derived from an EMBL/GenBank/DDBJ whole genome shotgun (WGS) entry which is preliminary data.</text>
</comment>
<proteinExistence type="predicted"/>
<dbReference type="InterPro" id="IPR018673">
    <property type="entry name" value="DUF2141"/>
</dbReference>
<dbReference type="Pfam" id="PF09912">
    <property type="entry name" value="DUF2141"/>
    <property type="match status" value="1"/>
</dbReference>
<dbReference type="Proteomes" id="UP000619761">
    <property type="component" value="Unassembled WGS sequence"/>
</dbReference>
<sequence length="141" mass="15432">MKLTKQSLLFGSLFASSLFSVNCFAHDLVLTIDNIEKTKGVMMIALYNSEATYKSNQNTFGGKKVTVTDKTMTVHFDVPSGDYAIKLFQDENENGSIDKNLIGIPKEGYGFSNNGGAMGQPSYSEAKFAVDSTTNITIHLR</sequence>
<name>A0ABQ3ATH2_9GAMM</name>
<gene>
    <name evidence="2" type="ORF">GCM10011613_07750</name>
</gene>
<feature type="signal peptide" evidence="1">
    <location>
        <begin position="1"/>
        <end position="25"/>
    </location>
</feature>
<protein>
    <recommendedName>
        <fullName evidence="4">DUF2141 domain-containing protein</fullName>
    </recommendedName>
</protein>
<evidence type="ECO:0000313" key="2">
    <source>
        <dbReference type="EMBL" id="GGY66283.1"/>
    </source>
</evidence>
<organism evidence="2 3">
    <name type="scientific">Cellvibrio zantedeschiae</name>
    <dbReference type="NCBI Taxonomy" id="1237077"/>
    <lineage>
        <taxon>Bacteria</taxon>
        <taxon>Pseudomonadati</taxon>
        <taxon>Pseudomonadota</taxon>
        <taxon>Gammaproteobacteria</taxon>
        <taxon>Cellvibrionales</taxon>
        <taxon>Cellvibrionaceae</taxon>
        <taxon>Cellvibrio</taxon>
    </lineage>
</organism>
<keyword evidence="3" id="KW-1185">Reference proteome</keyword>
<reference evidence="3" key="1">
    <citation type="journal article" date="2019" name="Int. J. Syst. Evol. Microbiol.">
        <title>The Global Catalogue of Microorganisms (GCM) 10K type strain sequencing project: providing services to taxonomists for standard genome sequencing and annotation.</title>
        <authorList>
            <consortium name="The Broad Institute Genomics Platform"/>
            <consortium name="The Broad Institute Genome Sequencing Center for Infectious Disease"/>
            <person name="Wu L."/>
            <person name="Ma J."/>
        </authorList>
    </citation>
    <scope>NUCLEOTIDE SEQUENCE [LARGE SCALE GENOMIC DNA]</scope>
    <source>
        <strain evidence="3">KCTC 32239</strain>
    </source>
</reference>
<evidence type="ECO:0000313" key="3">
    <source>
        <dbReference type="Proteomes" id="UP000619761"/>
    </source>
</evidence>
<feature type="chain" id="PRO_5047438641" description="DUF2141 domain-containing protein" evidence="1">
    <location>
        <begin position="26"/>
        <end position="141"/>
    </location>
</feature>
<keyword evidence="1" id="KW-0732">Signal</keyword>